<reference evidence="1 2" key="1">
    <citation type="submission" date="2023-07" db="EMBL/GenBank/DDBJ databases">
        <title>Sequencing the genomes of 1000 actinobacteria strains.</title>
        <authorList>
            <person name="Klenk H.-P."/>
        </authorList>
    </citation>
    <scope>NUCLEOTIDE SEQUENCE [LARGE SCALE GENOMIC DNA]</scope>
    <source>
        <strain evidence="1 2">DSM 44109</strain>
    </source>
</reference>
<protein>
    <submittedName>
        <fullName evidence="1">Dephospho-CoA kinase</fullName>
    </submittedName>
</protein>
<evidence type="ECO:0000313" key="2">
    <source>
        <dbReference type="Proteomes" id="UP001230426"/>
    </source>
</evidence>
<dbReference type="InterPro" id="IPR027417">
    <property type="entry name" value="P-loop_NTPase"/>
</dbReference>
<accession>A0ABT9R6L5</accession>
<gene>
    <name evidence="1" type="ORF">J2S55_004148</name>
</gene>
<keyword evidence="1" id="KW-0418">Kinase</keyword>
<dbReference type="SUPFAM" id="SSF52540">
    <property type="entry name" value="P-loop containing nucleoside triphosphate hydrolases"/>
    <property type="match status" value="1"/>
</dbReference>
<keyword evidence="2" id="KW-1185">Reference proteome</keyword>
<keyword evidence="1" id="KW-0808">Transferase</keyword>
<organism evidence="1 2">
    <name type="scientific">Streptosporangium brasiliense</name>
    <dbReference type="NCBI Taxonomy" id="47480"/>
    <lineage>
        <taxon>Bacteria</taxon>
        <taxon>Bacillati</taxon>
        <taxon>Actinomycetota</taxon>
        <taxon>Actinomycetes</taxon>
        <taxon>Streptosporangiales</taxon>
        <taxon>Streptosporangiaceae</taxon>
        <taxon>Streptosporangium</taxon>
    </lineage>
</organism>
<evidence type="ECO:0000313" key="1">
    <source>
        <dbReference type="EMBL" id="MDP9864882.1"/>
    </source>
</evidence>
<dbReference type="GO" id="GO:0016301">
    <property type="term" value="F:kinase activity"/>
    <property type="evidence" value="ECO:0007669"/>
    <property type="project" value="UniProtKB-KW"/>
</dbReference>
<comment type="caution">
    <text evidence="1">The sequence shown here is derived from an EMBL/GenBank/DDBJ whole genome shotgun (WGS) entry which is preliminary data.</text>
</comment>
<proteinExistence type="predicted"/>
<dbReference type="Gene3D" id="3.40.50.300">
    <property type="entry name" value="P-loop containing nucleotide triphosphate hydrolases"/>
    <property type="match status" value="1"/>
</dbReference>
<sequence>MELVVCLSGKMASGKTSTARRLATHLSSAVVRSFGEVVRSHAIQNGHALNRAALQKLGLQLIAAGWPPFIETLLTDVPADTHTLVVDGVRHAEAIEELRRQLPDARIVTVYLMLNQHAQHTRMQARGDPPGTGNHAVEASLSHVQAVADLVIDSELSPTEIDACILDYLSLTPPAL</sequence>
<dbReference type="Proteomes" id="UP001230426">
    <property type="component" value="Unassembled WGS sequence"/>
</dbReference>
<dbReference type="RefSeq" id="WP_306863450.1">
    <property type="nucleotide sequence ID" value="NZ_JAUSRB010000002.1"/>
</dbReference>
<dbReference type="EMBL" id="JAUSRB010000002">
    <property type="protein sequence ID" value="MDP9864882.1"/>
    <property type="molecule type" value="Genomic_DNA"/>
</dbReference>
<dbReference type="Pfam" id="PF07931">
    <property type="entry name" value="CPT"/>
    <property type="match status" value="1"/>
</dbReference>
<name>A0ABT9R6L5_9ACTN</name>